<name>A0A2H0V6R4_9BACT</name>
<dbReference type="AlphaFoldDB" id="A0A2H0V6R4"/>
<proteinExistence type="predicted"/>
<comment type="caution">
    <text evidence="1">The sequence shown here is derived from an EMBL/GenBank/DDBJ whole genome shotgun (WGS) entry which is preliminary data.</text>
</comment>
<gene>
    <name evidence="1" type="ORF">COT95_02375</name>
</gene>
<dbReference type="EMBL" id="PFAN01000117">
    <property type="protein sequence ID" value="PIR94775.1"/>
    <property type="molecule type" value="Genomic_DNA"/>
</dbReference>
<dbReference type="Proteomes" id="UP000228614">
    <property type="component" value="Unassembled WGS sequence"/>
</dbReference>
<feature type="non-terminal residue" evidence="1">
    <location>
        <position position="1"/>
    </location>
</feature>
<evidence type="ECO:0000313" key="2">
    <source>
        <dbReference type="Proteomes" id="UP000228614"/>
    </source>
</evidence>
<sequence>NDNELWQNARVVLDRTSREIRQAKKILTTLPATNNNSPSEIIFEDGHDTVKISYIRYYLNNTDVYRETYHYYFDSEPTTYVPWNSVDNFGNTPIKAIEENYIVGQFFSNLNFWGSNKLVNIEATLEKNSRIINLMTAVFGRNL</sequence>
<accession>A0A2H0V6R4</accession>
<evidence type="ECO:0000313" key="1">
    <source>
        <dbReference type="EMBL" id="PIR94775.1"/>
    </source>
</evidence>
<organism evidence="1 2">
    <name type="scientific">Candidatus Falkowbacteria bacterium CG10_big_fil_rev_8_21_14_0_10_37_6</name>
    <dbReference type="NCBI Taxonomy" id="1974563"/>
    <lineage>
        <taxon>Bacteria</taxon>
        <taxon>Candidatus Falkowiibacteriota</taxon>
    </lineage>
</organism>
<protein>
    <submittedName>
        <fullName evidence="1">Uncharacterized protein</fullName>
    </submittedName>
</protein>
<reference evidence="2" key="1">
    <citation type="submission" date="2017-09" db="EMBL/GenBank/DDBJ databases">
        <title>Depth-based differentiation of microbial function through sediment-hosted aquifers and enrichment of novel symbionts in the deep terrestrial subsurface.</title>
        <authorList>
            <person name="Probst A.J."/>
            <person name="Ladd B."/>
            <person name="Jarett J.K."/>
            <person name="Geller-Mcgrath D.E."/>
            <person name="Sieber C.M.K."/>
            <person name="Emerson J.B."/>
            <person name="Anantharaman K."/>
            <person name="Thomas B.C."/>
            <person name="Malmstrom R."/>
            <person name="Stieglmeier M."/>
            <person name="Klingl A."/>
            <person name="Woyke T."/>
            <person name="Ryan C.M."/>
            <person name="Banfield J.F."/>
        </authorList>
    </citation>
    <scope>NUCLEOTIDE SEQUENCE [LARGE SCALE GENOMIC DNA]</scope>
</reference>